<proteinExistence type="predicted"/>
<dbReference type="GeneID" id="16070402"/>
<accession>F2UM22</accession>
<keyword evidence="3" id="KW-0472">Membrane</keyword>
<dbReference type="KEGG" id="sre:PTSG_09048"/>
<gene>
    <name evidence="6" type="ORF">PTSG_09048</name>
</gene>
<dbReference type="SMART" id="SM00112">
    <property type="entry name" value="CA"/>
    <property type="match status" value="1"/>
</dbReference>
<protein>
    <recommendedName>
        <fullName evidence="5">Cadherin domain-containing protein</fullName>
    </recommendedName>
</protein>
<organism evidence="7">
    <name type="scientific">Salpingoeca rosetta (strain ATCC 50818 / BSB-021)</name>
    <dbReference type="NCBI Taxonomy" id="946362"/>
    <lineage>
        <taxon>Eukaryota</taxon>
        <taxon>Choanoflagellata</taxon>
        <taxon>Craspedida</taxon>
        <taxon>Salpingoecidae</taxon>
        <taxon>Salpingoeca</taxon>
    </lineage>
</organism>
<dbReference type="AlphaFoldDB" id="F2UM22"/>
<evidence type="ECO:0000259" key="5">
    <source>
        <dbReference type="PROSITE" id="PS50268"/>
    </source>
</evidence>
<dbReference type="OrthoDB" id="6252479at2759"/>
<evidence type="ECO:0000256" key="1">
    <source>
        <dbReference type="ARBA" id="ARBA00004167"/>
    </source>
</evidence>
<dbReference type="PROSITE" id="PS50268">
    <property type="entry name" value="CADHERIN_2"/>
    <property type="match status" value="1"/>
</dbReference>
<feature type="domain" description="Cadherin" evidence="5">
    <location>
        <begin position="69"/>
        <end position="166"/>
    </location>
</feature>
<evidence type="ECO:0000256" key="3">
    <source>
        <dbReference type="ARBA" id="ARBA00022989"/>
    </source>
</evidence>
<dbReference type="InterPro" id="IPR002126">
    <property type="entry name" value="Cadherin-like_dom"/>
</dbReference>
<dbReference type="Gene3D" id="2.60.40.60">
    <property type="entry name" value="Cadherins"/>
    <property type="match status" value="1"/>
</dbReference>
<reference evidence="6" key="1">
    <citation type="submission" date="2009-08" db="EMBL/GenBank/DDBJ databases">
        <title>Annotation of Salpingoeca rosetta.</title>
        <authorList>
            <consortium name="The Broad Institute Genome Sequencing Platform"/>
            <person name="Russ C."/>
            <person name="Cuomo C."/>
            <person name="Burger G."/>
            <person name="Gray M.W."/>
            <person name="Holland P.W.H."/>
            <person name="King N."/>
            <person name="Lang F.B.F."/>
            <person name="Roger A.J."/>
            <person name="Ruiz-Trillo I."/>
            <person name="Young S.K."/>
            <person name="Zeng Q."/>
            <person name="Gargeya S."/>
            <person name="Alvarado L."/>
            <person name="Berlin A."/>
            <person name="Chapman S.B."/>
            <person name="Chen Z."/>
            <person name="Freedman E."/>
            <person name="Gellesch M."/>
            <person name="Goldberg J."/>
            <person name="Griggs A."/>
            <person name="Gujja S."/>
            <person name="Heilman E."/>
            <person name="Heiman D."/>
            <person name="Howarth C."/>
            <person name="Mehta T."/>
            <person name="Neiman D."/>
            <person name="Pearson M."/>
            <person name="Roberts A."/>
            <person name="Saif S."/>
            <person name="Shea T."/>
            <person name="Shenoy N."/>
            <person name="Sisk P."/>
            <person name="Stolte C."/>
            <person name="Sykes S."/>
            <person name="White J."/>
            <person name="Yandava C."/>
            <person name="Haas B."/>
            <person name="Nusbaum C."/>
            <person name="Birren B."/>
        </authorList>
    </citation>
    <scope>NUCLEOTIDE SEQUENCE [LARGE SCALE GENOMIC DNA]</scope>
    <source>
        <strain evidence="6">ATCC 50818</strain>
    </source>
</reference>
<keyword evidence="3" id="KW-1133">Transmembrane helix</keyword>
<dbReference type="GO" id="GO:0005886">
    <property type="term" value="C:plasma membrane"/>
    <property type="evidence" value="ECO:0007669"/>
    <property type="project" value="TreeGrafter"/>
</dbReference>
<dbReference type="CDD" id="cd11304">
    <property type="entry name" value="Cadherin_repeat"/>
    <property type="match status" value="2"/>
</dbReference>
<dbReference type="PANTHER" id="PTHR24028:SF328">
    <property type="entry name" value="CADHERIN-3"/>
    <property type="match status" value="1"/>
</dbReference>
<dbReference type="EMBL" id="GL832981">
    <property type="protein sequence ID" value="EGD78171.1"/>
    <property type="molecule type" value="Genomic_DNA"/>
</dbReference>
<comment type="subcellular location">
    <subcellularLocation>
        <location evidence="1">Membrane</location>
        <topology evidence="1">Single-pass membrane protein</topology>
    </subcellularLocation>
</comment>
<dbReference type="InterPro" id="IPR015919">
    <property type="entry name" value="Cadherin-like_sf"/>
</dbReference>
<evidence type="ECO:0000313" key="6">
    <source>
        <dbReference type="EMBL" id="EGD78171.1"/>
    </source>
</evidence>
<dbReference type="RefSeq" id="XP_004989847.1">
    <property type="nucleotide sequence ID" value="XM_004989790.1"/>
</dbReference>
<dbReference type="Proteomes" id="UP000007799">
    <property type="component" value="Unassembled WGS sequence"/>
</dbReference>
<dbReference type="GO" id="GO:0005509">
    <property type="term" value="F:calcium ion binding"/>
    <property type="evidence" value="ECO:0007669"/>
    <property type="project" value="InterPro"/>
</dbReference>
<dbReference type="InParanoid" id="F2UM22"/>
<dbReference type="PANTHER" id="PTHR24028">
    <property type="entry name" value="CADHERIN-87A"/>
    <property type="match status" value="1"/>
</dbReference>
<evidence type="ECO:0000313" key="7">
    <source>
        <dbReference type="Proteomes" id="UP000007799"/>
    </source>
</evidence>
<evidence type="ECO:0000256" key="2">
    <source>
        <dbReference type="ARBA" id="ARBA00022692"/>
    </source>
</evidence>
<dbReference type="SUPFAM" id="SSF49313">
    <property type="entry name" value="Cadherin-like"/>
    <property type="match status" value="1"/>
</dbReference>
<dbReference type="InterPro" id="IPR050174">
    <property type="entry name" value="Protocadherin/Cadherin-CA"/>
</dbReference>
<keyword evidence="4" id="KW-0325">Glycoprotein</keyword>
<name>F2UM22_SALR5</name>
<dbReference type="GO" id="GO:0007156">
    <property type="term" value="P:homophilic cell adhesion via plasma membrane adhesion molecules"/>
    <property type="evidence" value="ECO:0007669"/>
    <property type="project" value="InterPro"/>
</dbReference>
<keyword evidence="7" id="KW-1185">Reference proteome</keyword>
<sequence length="408" mass="43584">MLKVDVTTAPLLWMVGAVHVLDPDTADATADPQPFVFDVSPAGVAYIENQPLFVNRSSLDFESQSSFVIINVTARDARDSSLAVSQQFTLLVQDLNESPTSDVPNGTATDRRTVQLVLAAGATLNYEVRSVFVVTVTATDQGGLSATSQILVFVQDRNDAPTTPTITSNRLPENTTALPFVVGTLQATDEDTSQALQFAINSIDLRHGHWRNTSTGPRTCACQAMPTSGVALACTTATNSRYAVVLVMLMSDACMSAGCAWSDVCGSNSNDDGGYCGVFEGDLEATAQHPTDGKCTGTDKDLCEAEDGCAWDVSGHCHLRSCTAISDATKCDSQDSCEWHMHCSSADDGGQSPGSSICEKYVCKDVISHCTGGCNVMFQCVLAMARREQCERRRQLHQGVPQHVEDDG</sequence>
<keyword evidence="2" id="KW-0812">Transmembrane</keyword>
<evidence type="ECO:0000256" key="4">
    <source>
        <dbReference type="ARBA" id="ARBA00023180"/>
    </source>
</evidence>